<keyword evidence="2" id="KW-0143">Chaperone</keyword>
<name>A0A9P7ZP59_9HYPO</name>
<comment type="caution">
    <text evidence="3">The sequence shown here is derived from an EMBL/GenBank/DDBJ whole genome shotgun (WGS) entry which is preliminary data.</text>
</comment>
<evidence type="ECO:0000313" key="3">
    <source>
        <dbReference type="EMBL" id="KAG9255307.1"/>
    </source>
</evidence>
<gene>
    <name evidence="3" type="ORF">F5Z01DRAFT_652714</name>
</gene>
<dbReference type="PANTHER" id="PTHR33643">
    <property type="entry name" value="UREASE ACCESSORY PROTEIN D"/>
    <property type="match status" value="1"/>
</dbReference>
<comment type="similarity">
    <text evidence="1">Belongs to the UreD family.</text>
</comment>
<sequence length="329" mass="36050">MGSPFPTSISKVGEGHIVVSPLPSGGNGLESIRYQYPLKLISPTPSVHQKSVLVFLLSYGGGLVGGDHINLDVDVRAGALLSVVTQGHTKIFKSASPDIVTSQNLNVRVQDDASLCLLPDPVQPFADSVYTQKQIFTVTPTSTLCFLDWVTQGRTARGENWSFVSWKGCNEVWLAGHSPDAKPRLLVRDTVLLSSPDSVVLGRPLRDAMHQMAVFGTLILRGPKVQRLADFFMAEFAALPRLGARDFRTIEDQAKEDGQLSELERWRAQRIRMERAQGILWSAAHVRSCVIVKLGAMTVEGGREWVGAMLSKEGSVEEHFGEEALMCVK</sequence>
<dbReference type="HAMAP" id="MF_01384">
    <property type="entry name" value="UreD"/>
    <property type="match status" value="1"/>
</dbReference>
<dbReference type="GeneID" id="70294202"/>
<dbReference type="EMBL" id="MU251251">
    <property type="protein sequence ID" value="KAG9255307.1"/>
    <property type="molecule type" value="Genomic_DNA"/>
</dbReference>
<proteinExistence type="inferred from homology"/>
<keyword evidence="4" id="KW-1185">Reference proteome</keyword>
<dbReference type="Proteomes" id="UP000887229">
    <property type="component" value="Unassembled WGS sequence"/>
</dbReference>
<evidence type="ECO:0000256" key="1">
    <source>
        <dbReference type="ARBA" id="ARBA00007177"/>
    </source>
</evidence>
<dbReference type="AlphaFoldDB" id="A0A9P7ZP59"/>
<accession>A0A9P7ZP59</accession>
<dbReference type="InterPro" id="IPR002669">
    <property type="entry name" value="UreD"/>
</dbReference>
<reference evidence="3" key="1">
    <citation type="journal article" date="2021" name="IMA Fungus">
        <title>Genomic characterization of three marine fungi, including Emericellopsis atlantica sp. nov. with signatures of a generalist lifestyle and marine biomass degradation.</title>
        <authorList>
            <person name="Hagestad O.C."/>
            <person name="Hou L."/>
            <person name="Andersen J.H."/>
            <person name="Hansen E.H."/>
            <person name="Altermark B."/>
            <person name="Li C."/>
            <person name="Kuhnert E."/>
            <person name="Cox R.J."/>
            <person name="Crous P.W."/>
            <person name="Spatafora J.W."/>
            <person name="Lail K."/>
            <person name="Amirebrahimi M."/>
            <person name="Lipzen A."/>
            <person name="Pangilinan J."/>
            <person name="Andreopoulos W."/>
            <person name="Hayes R.D."/>
            <person name="Ng V."/>
            <person name="Grigoriev I.V."/>
            <person name="Jackson S.A."/>
            <person name="Sutton T.D.S."/>
            <person name="Dobson A.D.W."/>
            <person name="Rama T."/>
        </authorList>
    </citation>
    <scope>NUCLEOTIDE SEQUENCE</scope>
    <source>
        <strain evidence="3">TS7</strain>
    </source>
</reference>
<evidence type="ECO:0000256" key="2">
    <source>
        <dbReference type="ARBA" id="ARBA00023186"/>
    </source>
</evidence>
<protein>
    <submittedName>
        <fullName evidence="3">UreD urease accessory protein</fullName>
    </submittedName>
</protein>
<dbReference type="GO" id="GO:0016151">
    <property type="term" value="F:nickel cation binding"/>
    <property type="evidence" value="ECO:0007669"/>
    <property type="project" value="InterPro"/>
</dbReference>
<dbReference type="PANTHER" id="PTHR33643:SF1">
    <property type="entry name" value="UREASE ACCESSORY PROTEIN D"/>
    <property type="match status" value="1"/>
</dbReference>
<organism evidence="3 4">
    <name type="scientific">Emericellopsis atlantica</name>
    <dbReference type="NCBI Taxonomy" id="2614577"/>
    <lineage>
        <taxon>Eukaryota</taxon>
        <taxon>Fungi</taxon>
        <taxon>Dikarya</taxon>
        <taxon>Ascomycota</taxon>
        <taxon>Pezizomycotina</taxon>
        <taxon>Sordariomycetes</taxon>
        <taxon>Hypocreomycetidae</taxon>
        <taxon>Hypocreales</taxon>
        <taxon>Bionectriaceae</taxon>
        <taxon>Emericellopsis</taxon>
    </lineage>
</organism>
<dbReference type="RefSeq" id="XP_046119231.1">
    <property type="nucleotide sequence ID" value="XM_046263299.1"/>
</dbReference>
<dbReference type="Pfam" id="PF01774">
    <property type="entry name" value="UreD"/>
    <property type="match status" value="1"/>
</dbReference>
<dbReference type="OrthoDB" id="5550464at2759"/>
<evidence type="ECO:0000313" key="4">
    <source>
        <dbReference type="Proteomes" id="UP000887229"/>
    </source>
</evidence>